<dbReference type="InterPro" id="IPR027843">
    <property type="entry name" value="DUF4440"/>
</dbReference>
<dbReference type="SUPFAM" id="SSF54427">
    <property type="entry name" value="NTF2-like"/>
    <property type="match status" value="1"/>
</dbReference>
<organism evidence="2">
    <name type="scientific">marine metagenome</name>
    <dbReference type="NCBI Taxonomy" id="408172"/>
    <lineage>
        <taxon>unclassified sequences</taxon>
        <taxon>metagenomes</taxon>
        <taxon>ecological metagenomes</taxon>
    </lineage>
</organism>
<reference evidence="2" key="1">
    <citation type="submission" date="2018-05" db="EMBL/GenBank/DDBJ databases">
        <authorList>
            <person name="Lanie J.A."/>
            <person name="Ng W.-L."/>
            <person name="Kazmierczak K.M."/>
            <person name="Andrzejewski T.M."/>
            <person name="Davidsen T.M."/>
            <person name="Wayne K.J."/>
            <person name="Tettelin H."/>
            <person name="Glass J.I."/>
            <person name="Rusch D."/>
            <person name="Podicherti R."/>
            <person name="Tsui H.-C.T."/>
            <person name="Winkler M.E."/>
        </authorList>
    </citation>
    <scope>NUCLEOTIDE SEQUENCE</scope>
</reference>
<gene>
    <name evidence="2" type="ORF">METZ01_LOCUS86055</name>
</gene>
<evidence type="ECO:0000259" key="1">
    <source>
        <dbReference type="Pfam" id="PF14534"/>
    </source>
</evidence>
<feature type="domain" description="DUF4440" evidence="1">
    <location>
        <begin position="35"/>
        <end position="148"/>
    </location>
</feature>
<dbReference type="AlphaFoldDB" id="A0A381UZN9"/>
<dbReference type="InterPro" id="IPR032710">
    <property type="entry name" value="NTF2-like_dom_sf"/>
</dbReference>
<name>A0A381UZN9_9ZZZZ</name>
<accession>A0A381UZN9</accession>
<protein>
    <recommendedName>
        <fullName evidence="1">DUF4440 domain-containing protein</fullName>
    </recommendedName>
</protein>
<sequence>MKKLIFLLSVLVSFSCSNNAENTQAVDSDQLVTEIISISNDYQQAYITRDWETASKWVSADLGTTIYNSNGSALTVQNEEEVLNSARGWDFGTFEISNQQVFMSSDMATAVITFDADGSINFEEGEQNVPYATRASQTWVNENGEWKVMHSHWSPRTNSQGIPQQN</sequence>
<dbReference type="PROSITE" id="PS51257">
    <property type="entry name" value="PROKAR_LIPOPROTEIN"/>
    <property type="match status" value="1"/>
</dbReference>
<dbReference type="EMBL" id="UINC01007417">
    <property type="protein sequence ID" value="SVA33201.1"/>
    <property type="molecule type" value="Genomic_DNA"/>
</dbReference>
<dbReference type="Gene3D" id="3.10.450.50">
    <property type="match status" value="1"/>
</dbReference>
<proteinExistence type="predicted"/>
<dbReference type="Pfam" id="PF14534">
    <property type="entry name" value="DUF4440"/>
    <property type="match status" value="1"/>
</dbReference>
<evidence type="ECO:0000313" key="2">
    <source>
        <dbReference type="EMBL" id="SVA33201.1"/>
    </source>
</evidence>